<sequence length="66" mass="7608">MNKKLRYSIAVANAAGKSGTSCFHSNHVLVFLLTKLSFFFVLHIERYRRKTAHHLRNLEECSSNIT</sequence>
<reference evidence="2 3" key="1">
    <citation type="submission" date="2015-04" db="EMBL/GenBank/DDBJ databases">
        <authorList>
            <person name="Syromyatnikov M.Y."/>
            <person name="Popov V.N."/>
        </authorList>
    </citation>
    <scope>NUCLEOTIDE SEQUENCE [LARGE SCALE GENOMIC DNA]</scope>
</reference>
<proteinExistence type="predicted"/>
<name>A0A1J1J837_9DIPT</name>
<dbReference type="AlphaFoldDB" id="A0A1J1J837"/>
<protein>
    <submittedName>
        <fullName evidence="2">CLUMA_CG021643, isoform A</fullName>
    </submittedName>
</protein>
<feature type="transmembrane region" description="Helical" evidence="1">
    <location>
        <begin position="27"/>
        <end position="44"/>
    </location>
</feature>
<accession>A0A1J1J837</accession>
<evidence type="ECO:0000256" key="1">
    <source>
        <dbReference type="SAM" id="Phobius"/>
    </source>
</evidence>
<keyword evidence="1" id="KW-0812">Transmembrane</keyword>
<evidence type="ECO:0000313" key="3">
    <source>
        <dbReference type="Proteomes" id="UP000183832"/>
    </source>
</evidence>
<dbReference type="Proteomes" id="UP000183832">
    <property type="component" value="Unassembled WGS sequence"/>
</dbReference>
<dbReference type="EMBL" id="CVRI01000075">
    <property type="protein sequence ID" value="CRL08563.1"/>
    <property type="molecule type" value="Genomic_DNA"/>
</dbReference>
<keyword evidence="3" id="KW-1185">Reference proteome</keyword>
<keyword evidence="1" id="KW-1133">Transmembrane helix</keyword>
<gene>
    <name evidence="2" type="ORF">CLUMA_CG021643</name>
</gene>
<evidence type="ECO:0000313" key="2">
    <source>
        <dbReference type="EMBL" id="CRL08563.1"/>
    </source>
</evidence>
<keyword evidence="1" id="KW-0472">Membrane</keyword>
<organism evidence="2 3">
    <name type="scientific">Clunio marinus</name>
    <dbReference type="NCBI Taxonomy" id="568069"/>
    <lineage>
        <taxon>Eukaryota</taxon>
        <taxon>Metazoa</taxon>
        <taxon>Ecdysozoa</taxon>
        <taxon>Arthropoda</taxon>
        <taxon>Hexapoda</taxon>
        <taxon>Insecta</taxon>
        <taxon>Pterygota</taxon>
        <taxon>Neoptera</taxon>
        <taxon>Endopterygota</taxon>
        <taxon>Diptera</taxon>
        <taxon>Nematocera</taxon>
        <taxon>Chironomoidea</taxon>
        <taxon>Chironomidae</taxon>
        <taxon>Clunio</taxon>
    </lineage>
</organism>